<dbReference type="GO" id="GO:0050211">
    <property type="term" value="F:procollagen galactosyltransferase activity"/>
    <property type="evidence" value="ECO:0007669"/>
    <property type="project" value="TreeGrafter"/>
</dbReference>
<keyword evidence="2" id="KW-0328">Glycosyltransferase</keyword>
<dbReference type="InterPro" id="IPR029044">
    <property type="entry name" value="Nucleotide-diphossugar_trans"/>
</dbReference>
<feature type="compositionally biased region" description="Acidic residues" evidence="4">
    <location>
        <begin position="1552"/>
        <end position="1569"/>
    </location>
</feature>
<keyword evidence="5" id="KW-0732">Signal</keyword>
<dbReference type="STRING" id="30019.A0A0M4EDX1"/>
<organism evidence="7 8">
    <name type="scientific">Drosophila busckii</name>
    <name type="common">Fruit fly</name>
    <dbReference type="NCBI Taxonomy" id="30019"/>
    <lineage>
        <taxon>Eukaryota</taxon>
        <taxon>Metazoa</taxon>
        <taxon>Ecdysozoa</taxon>
        <taxon>Arthropoda</taxon>
        <taxon>Hexapoda</taxon>
        <taxon>Insecta</taxon>
        <taxon>Pterygota</taxon>
        <taxon>Neoptera</taxon>
        <taxon>Endopterygota</taxon>
        <taxon>Diptera</taxon>
        <taxon>Brachycera</taxon>
        <taxon>Muscomorpha</taxon>
        <taxon>Ephydroidea</taxon>
        <taxon>Drosophilidae</taxon>
        <taxon>Drosophila</taxon>
    </lineage>
</organism>
<dbReference type="PANTHER" id="PTHR10730:SF53">
    <property type="entry name" value="GLYCOSYLTRANSFERASE 25 FAMILY MEMBER"/>
    <property type="match status" value="1"/>
</dbReference>
<proteinExistence type="inferred from homology"/>
<dbReference type="SUPFAM" id="SSF48371">
    <property type="entry name" value="ARM repeat"/>
    <property type="match status" value="1"/>
</dbReference>
<dbReference type="OrthoDB" id="10263978at2759"/>
<feature type="region of interest" description="Disordered" evidence="4">
    <location>
        <begin position="1536"/>
        <end position="1575"/>
    </location>
</feature>
<evidence type="ECO:0000313" key="8">
    <source>
        <dbReference type="Proteomes" id="UP000494163"/>
    </source>
</evidence>
<dbReference type="InterPro" id="IPR050757">
    <property type="entry name" value="Collagen_mod_GT25"/>
</dbReference>
<dbReference type="InterPro" id="IPR016024">
    <property type="entry name" value="ARM-type_fold"/>
</dbReference>
<dbReference type="EMBL" id="CP012523">
    <property type="protein sequence ID" value="ALC40122.1"/>
    <property type="molecule type" value="Genomic_DNA"/>
</dbReference>
<name>A0A0M4EDX1_DROBS</name>
<dbReference type="Gene3D" id="3.90.550.10">
    <property type="entry name" value="Spore Coat Polysaccharide Biosynthesis Protein SpsA, Chain A"/>
    <property type="match status" value="1"/>
</dbReference>
<keyword evidence="3" id="KW-0808">Transferase</keyword>
<evidence type="ECO:0000256" key="5">
    <source>
        <dbReference type="SAM" id="SignalP"/>
    </source>
</evidence>
<dbReference type="CDD" id="cd06532">
    <property type="entry name" value="Glyco_transf_25"/>
    <property type="match status" value="1"/>
</dbReference>
<keyword evidence="8" id="KW-1185">Reference proteome</keyword>
<evidence type="ECO:0000259" key="6">
    <source>
        <dbReference type="Pfam" id="PF01755"/>
    </source>
</evidence>
<dbReference type="Pfam" id="PF01755">
    <property type="entry name" value="Glyco_transf_25"/>
    <property type="match status" value="1"/>
</dbReference>
<dbReference type="SUPFAM" id="SSF53448">
    <property type="entry name" value="Nucleotide-diphospho-sugar transferases"/>
    <property type="match status" value="1"/>
</dbReference>
<reference evidence="7 8" key="1">
    <citation type="submission" date="2015-08" db="EMBL/GenBank/DDBJ databases">
        <title>Ancestral chromatin configuration constrains chromatin evolution on differentiating sex chromosomes in Drosophila.</title>
        <authorList>
            <person name="Zhou Q."/>
            <person name="Bachtrog D."/>
        </authorList>
    </citation>
    <scope>NUCLEOTIDE SEQUENCE [LARGE SCALE GENOMIC DNA]</scope>
    <source>
        <tissue evidence="7">Whole larvae</tissue>
    </source>
</reference>
<feature type="signal peptide" evidence="5">
    <location>
        <begin position="1"/>
        <end position="18"/>
    </location>
</feature>
<dbReference type="PANTHER" id="PTHR10730">
    <property type="entry name" value="PROCOLLAGEN-LYSINE,2-OXOGLUTARATE 5-DIOXYGENASE/GLYCOSYLTRANSFERASE 25 FAMILY MEMBER"/>
    <property type="match status" value="1"/>
</dbReference>
<accession>A0A0M4EDX1</accession>
<feature type="region of interest" description="Disordered" evidence="4">
    <location>
        <begin position="1426"/>
        <end position="1476"/>
    </location>
</feature>
<evidence type="ECO:0000256" key="1">
    <source>
        <dbReference type="ARBA" id="ARBA00006721"/>
    </source>
</evidence>
<protein>
    <submittedName>
        <fullName evidence="7">CG31915</fullName>
    </submittedName>
</protein>
<evidence type="ECO:0000256" key="3">
    <source>
        <dbReference type="ARBA" id="ARBA00022679"/>
    </source>
</evidence>
<feature type="compositionally biased region" description="Basic residues" evidence="4">
    <location>
        <begin position="1536"/>
        <end position="1547"/>
    </location>
</feature>
<dbReference type="InterPro" id="IPR002654">
    <property type="entry name" value="Glyco_trans_25"/>
</dbReference>
<sequence>MRVALLVFFISALSAAGSQDLEYEEPTVQLTLLVRNKAHILPLFLSYVTQLDYPKQRIAIWLRCDHSNDESLSMLQQWLERYAQLYHSVNYALDVETQSYENETVTFDWPLERLKHLIILKEQALQHARHIWADFIFFLDADVLLTAPQSLRVLTRLQLPIVAPMLLSEGLYSNFWCGMTSEYYYQRTDEYKEIYHHRKVGAFQVPMVHTAVLVNLNYAATRFLTFDRQRLLELQHSQQLALIYNGPVDDIIVFAMSANSSGLPLHVSNELAFGYLTPPLDASDSLQIDLQQLINLRTNMVHDLGAVPPLLDYLQTHVEKPPKTKLNVDNIFVINLLRRTERREKMERLFDELGLEVEHFAAVDGKELNAQRVREMGISFLSGYEDPYHHRPMTMGEIGCFLSHYRIWQQIVERQLEQVLILEDDIRFEPYFKSNAQRVLEQASHTDYDLIYFGRKRLKDEKEPWVAGTENLVHVGYSYWTLAYVITLRGAQKLLAVKPLEKLIPVDEFLPIMFDRHPQKDWSAAFAPRNLIAFSAAPLLLYPTHYTGDSGYISDTEDSQQVVVPEISTEAGDPQLKSDRQQIFAKEGGNNLAQDLKLGARQVQAKCFELLTEIANEHNGKVYDTLMLIMKLTFSMHIYPQGGEQISDWFINQIEVQPETIAKVLQFYIECVITNPIREWKPCDEKVAIGYAAKYDAALYAKCNKCCAKFLLDAVRADDAVGIQVRSLDLIERMLQQQDQVEWSLFRHDVSTMPREVALLRETIRSINDKTITVRRKACQVLNVILRQSYPITTRILNECISFVQFSDDHSTAGQLRPQPVQYAYSFEGAELLEPEVIKLPEVLYQRYLSAENGLARCAGISLLERLVLINPRIMYDTDFEQEMSRLAVDMLSSVRRAALDMVDNLLEAYCDCSILVRIYCRIWPCLLNDEDIALQKLAIQSFNRKVLRNIVALEYTNGPKQLLPWCILTTLLRLQPRDYLKQRLTILLQQEPGFVTLELVNTIISHLSTSMATEAWSLLLLLSSRIQNNLDVLINTLNRLSSCNNVFNQILAFQLISYCMPRFSKSALNQLFNRLCDALSTGSLCLPLVSPAILLLGHIDGFAHSQAPEDSTNPDDWKLNLLRRVTIGISECTHSLNDVVRLECLLGCYSDLIVMTSEETDMMVFDLALSYLKMYVQLDEANFDTRNERFMNWMVVVAGRLSLRDNNLAHRLANLYGLILTKNDRPQLVNSTLIALNDLGKKYPSILENNMQCILIKLNSKYSMTRVRTYRCVKDVILAGNIKLKGAILIALLSGLVDESVEVVREADAFFIRYQKLYDKLLFQHCLKEVPFDFNDQTFLNGSQRVDPNYSSPLKGRAMCKKRRLIYNHIIASLDHNTLLMYFGQLKLLAEKTKDKTFIKSTGAIDVVLDILFIMRRICLSTKTKRQGGAPAEGEQEAEVQEEAAVPVELHATATDKSTAKSRGRGGARKRDLGEEALKQLERSLRYVEETQRNLSSVMNAELQHEIDLMCKAMSMRFPRYTDFAQPAQFWKKYKHTKSTRGKPKRRNNDEPDDDQSTESNSESDSELPLDRHKHSVVLPEKLAERSNTMDYLATELLFQPH</sequence>
<gene>
    <name evidence="7" type="ORF">Dbus_chr2Lg2207</name>
</gene>
<feature type="chain" id="PRO_5005793124" evidence="5">
    <location>
        <begin position="19"/>
        <end position="1603"/>
    </location>
</feature>
<feature type="domain" description="Glycosyl transferase family 25" evidence="6">
    <location>
        <begin position="330"/>
        <end position="509"/>
    </location>
</feature>
<evidence type="ECO:0000256" key="4">
    <source>
        <dbReference type="SAM" id="MobiDB-lite"/>
    </source>
</evidence>
<dbReference type="Proteomes" id="UP000494163">
    <property type="component" value="Chromosome 2L"/>
</dbReference>
<dbReference type="OMA" id="YAKCNKS"/>
<evidence type="ECO:0000313" key="7">
    <source>
        <dbReference type="EMBL" id="ALC40122.1"/>
    </source>
</evidence>
<comment type="similarity">
    <text evidence="1">Belongs to the glycosyltransferase 25 family.</text>
</comment>
<evidence type="ECO:0000256" key="2">
    <source>
        <dbReference type="ARBA" id="ARBA00022676"/>
    </source>
</evidence>